<feature type="transmembrane region" description="Helical" evidence="1">
    <location>
        <begin position="291"/>
        <end position="312"/>
    </location>
</feature>
<dbReference type="OrthoDB" id="4675934at2"/>
<keyword evidence="1" id="KW-0812">Transmembrane</keyword>
<feature type="transmembrane region" description="Helical" evidence="1">
    <location>
        <begin position="264"/>
        <end position="282"/>
    </location>
</feature>
<keyword evidence="1" id="KW-1133">Transmembrane helix</keyword>
<feature type="transmembrane region" description="Helical" evidence="1">
    <location>
        <begin position="43"/>
        <end position="65"/>
    </location>
</feature>
<feature type="transmembrane region" description="Helical" evidence="1">
    <location>
        <begin position="105"/>
        <end position="127"/>
    </location>
</feature>
<evidence type="ECO:0000313" key="2">
    <source>
        <dbReference type="EMBL" id="ORB57263.1"/>
    </source>
</evidence>
<feature type="transmembrane region" description="Helical" evidence="1">
    <location>
        <begin position="178"/>
        <end position="196"/>
    </location>
</feature>
<protein>
    <recommendedName>
        <fullName evidence="4">MFS transporter</fullName>
    </recommendedName>
</protein>
<evidence type="ECO:0000256" key="1">
    <source>
        <dbReference type="SAM" id="Phobius"/>
    </source>
</evidence>
<feature type="transmembrane region" description="Helical" evidence="1">
    <location>
        <begin position="383"/>
        <end position="404"/>
    </location>
</feature>
<keyword evidence="1" id="KW-0472">Membrane</keyword>
<feature type="transmembrane region" description="Helical" evidence="1">
    <location>
        <begin position="318"/>
        <end position="340"/>
    </location>
</feature>
<feature type="transmembrane region" description="Helical" evidence="1">
    <location>
        <begin position="352"/>
        <end position="377"/>
    </location>
</feature>
<dbReference type="RefSeq" id="WP_083116931.1">
    <property type="nucleotide sequence ID" value="NZ_JACKUO010000039.1"/>
</dbReference>
<dbReference type="SUPFAM" id="SSF103473">
    <property type="entry name" value="MFS general substrate transporter"/>
    <property type="match status" value="1"/>
</dbReference>
<dbReference type="EMBL" id="MVIH01000001">
    <property type="protein sequence ID" value="ORB57263.1"/>
    <property type="molecule type" value="Genomic_DNA"/>
</dbReference>
<dbReference type="InterPro" id="IPR036259">
    <property type="entry name" value="MFS_trans_sf"/>
</dbReference>
<evidence type="ECO:0008006" key="4">
    <source>
        <dbReference type="Google" id="ProtNLM"/>
    </source>
</evidence>
<feature type="transmembrane region" description="Helical" evidence="1">
    <location>
        <begin position="77"/>
        <end position="99"/>
    </location>
</feature>
<feature type="transmembrane region" description="Helical" evidence="1">
    <location>
        <begin position="230"/>
        <end position="252"/>
    </location>
</feature>
<comment type="caution">
    <text evidence="2">The sequence shown here is derived from an EMBL/GenBank/DDBJ whole genome shotgun (WGS) entry which is preliminary data.</text>
</comment>
<dbReference type="AlphaFoldDB" id="A0A1X0J563"/>
<dbReference type="Proteomes" id="UP000192534">
    <property type="component" value="Unassembled WGS sequence"/>
</dbReference>
<dbReference type="PANTHER" id="PTHR23526:SF4">
    <property type="entry name" value="INTEGRAL MEMBRANE TRANSPORT PROTEIN"/>
    <property type="match status" value="1"/>
</dbReference>
<gene>
    <name evidence="2" type="ORF">BST42_02365</name>
</gene>
<proteinExistence type="predicted"/>
<reference evidence="2 3" key="1">
    <citation type="submission" date="2016-12" db="EMBL/GenBank/DDBJ databases">
        <title>The new phylogeny of genus Mycobacterium.</title>
        <authorList>
            <person name="Tortoli E."/>
            <person name="Trovato A."/>
            <person name="Cirillo D.M."/>
        </authorList>
    </citation>
    <scope>NUCLEOTIDE SEQUENCE [LARGE SCALE GENOMIC DNA]</scope>
    <source>
        <strain evidence="2 3">DSM 44223</strain>
    </source>
</reference>
<keyword evidence="3" id="KW-1185">Reference proteome</keyword>
<dbReference type="PANTHER" id="PTHR23526">
    <property type="entry name" value="INTEGRAL MEMBRANE TRANSPORT PROTEIN-RELATED"/>
    <property type="match status" value="1"/>
</dbReference>
<name>A0A1X0J563_MYCRH</name>
<dbReference type="InterPro" id="IPR052528">
    <property type="entry name" value="Sugar_transport-like"/>
</dbReference>
<sequence length="419" mass="43990">MAGSAQGGNYRALLTQGTFFKVGVHVSSISAVIPYIADQLGSPGVVVALLAPAFTAGTMLGTVLGPRVLRLTDSVTALLVGVALTQAALTSLVALDIALAPTWLFAYPLLLACLLIGTVTGSSQVVSPIAMSALLSAQQRGDVMLKQAGYSGALVVLITAFTAGRLLPDSPRWHDADLLWISVAAMVAGALCCATLRTPRVRLATGPARMIDTLRQGRSQLRGNRWLRRFLTTNLVFIPVILTPTFYAIYAAEFLGSSISVDQFLMFVGVGLLAGIPLWRVVRRNLGARGVYLCSALISMAAAVLCIASQQWQVVPGLWAFGPAMLLSAVANQALLPAAYDWIFDHADSADAAVLISCTHIVISLGMIVAGFTLGIIAEGAPAVWPLVTVLVLTAAAVFSAVLAPGIQRERSQVTARSR</sequence>
<organism evidence="2 3">
    <name type="scientific">Mycolicibacterium rhodesiae</name>
    <name type="common">Mycobacterium rhodesiae</name>
    <dbReference type="NCBI Taxonomy" id="36814"/>
    <lineage>
        <taxon>Bacteria</taxon>
        <taxon>Bacillati</taxon>
        <taxon>Actinomycetota</taxon>
        <taxon>Actinomycetes</taxon>
        <taxon>Mycobacteriales</taxon>
        <taxon>Mycobacteriaceae</taxon>
        <taxon>Mycolicibacterium</taxon>
    </lineage>
</organism>
<dbReference type="Gene3D" id="1.20.1250.20">
    <property type="entry name" value="MFS general substrate transporter like domains"/>
    <property type="match status" value="1"/>
</dbReference>
<feature type="transmembrane region" description="Helical" evidence="1">
    <location>
        <begin position="12"/>
        <end position="37"/>
    </location>
</feature>
<evidence type="ECO:0000313" key="3">
    <source>
        <dbReference type="Proteomes" id="UP000192534"/>
    </source>
</evidence>
<feature type="transmembrane region" description="Helical" evidence="1">
    <location>
        <begin position="148"/>
        <end position="166"/>
    </location>
</feature>
<accession>A0A1X0J563</accession>